<sequence length="398" mass="43098">MCRLLLSTYSDGPTMVLSPPYLHNTESGYTSNPASIAPDRPQFPNPSPASNHVYGTQSGPPKSLIGRSGFSMSGSSSTPLIANPSRKRSRDEFNTSSDEDTNRTPSSQHSPASDPTGNELIYGEGMVLLNARTGLFISAESQTGTWLEEKFEAEAATATPIAVASSSGRPDLPSRKSQRLDPSASAGWDDITAAAAQRKLQSSAQDDTHRNGNSLTSTVGSTTLGPQNPLIDDATHLLGISWQRVNTDDPDVAAAVRGWEKFINNHFSQYLENAQIVLKHRGLNAYLVTARPPHSHPMDRNHTSMNGFSHDTEQPYFYLFKDDLGEGQLVGKSWETCLRNLRSTPIAFEAGADVMRATEGTPERLVEDQGIPNGATYVNGNGIKMGNEGMEMAMDIDR</sequence>
<feature type="compositionally biased region" description="Low complexity" evidence="1">
    <location>
        <begin position="211"/>
        <end position="225"/>
    </location>
</feature>
<accession>A0AAF0DAL5</accession>
<evidence type="ECO:0000313" key="2">
    <source>
        <dbReference type="EMBL" id="WEW54962.1"/>
    </source>
</evidence>
<evidence type="ECO:0000256" key="1">
    <source>
        <dbReference type="SAM" id="MobiDB-lite"/>
    </source>
</evidence>
<feature type="compositionally biased region" description="Polar residues" evidence="1">
    <location>
        <begin position="48"/>
        <end position="60"/>
    </location>
</feature>
<dbReference type="AlphaFoldDB" id="A0AAF0DAL5"/>
<reference evidence="2" key="1">
    <citation type="submission" date="2023-03" db="EMBL/GenBank/DDBJ databases">
        <title>Emydomyces testavorans Genome Sequence.</title>
        <authorList>
            <person name="Hoyer L."/>
        </authorList>
    </citation>
    <scope>NUCLEOTIDE SEQUENCE</scope>
    <source>
        <strain evidence="2">16-2883</strain>
    </source>
</reference>
<proteinExistence type="predicted"/>
<feature type="region of interest" description="Disordered" evidence="1">
    <location>
        <begin position="28"/>
        <end position="119"/>
    </location>
</feature>
<dbReference type="Proteomes" id="UP001219355">
    <property type="component" value="Chromosome 1"/>
</dbReference>
<dbReference type="EMBL" id="CP120627">
    <property type="protein sequence ID" value="WEW54962.1"/>
    <property type="molecule type" value="Genomic_DNA"/>
</dbReference>
<feature type="region of interest" description="Disordered" evidence="1">
    <location>
        <begin position="199"/>
        <end position="228"/>
    </location>
</feature>
<evidence type="ECO:0000313" key="3">
    <source>
        <dbReference type="Proteomes" id="UP001219355"/>
    </source>
</evidence>
<name>A0AAF0DAL5_9EURO</name>
<keyword evidence="3" id="KW-1185">Reference proteome</keyword>
<feature type="region of interest" description="Disordered" evidence="1">
    <location>
        <begin position="162"/>
        <end position="185"/>
    </location>
</feature>
<feature type="compositionally biased region" description="Low complexity" evidence="1">
    <location>
        <begin position="66"/>
        <end position="77"/>
    </location>
</feature>
<feature type="compositionally biased region" description="Polar residues" evidence="1">
    <location>
        <begin position="103"/>
        <end position="116"/>
    </location>
</feature>
<gene>
    <name evidence="2" type="ORF">PRK78_000389</name>
</gene>
<protein>
    <submittedName>
        <fullName evidence="2">Uncharacterized protein</fullName>
    </submittedName>
</protein>
<organism evidence="2 3">
    <name type="scientific">Emydomyces testavorans</name>
    <dbReference type="NCBI Taxonomy" id="2070801"/>
    <lineage>
        <taxon>Eukaryota</taxon>
        <taxon>Fungi</taxon>
        <taxon>Dikarya</taxon>
        <taxon>Ascomycota</taxon>
        <taxon>Pezizomycotina</taxon>
        <taxon>Eurotiomycetes</taxon>
        <taxon>Eurotiomycetidae</taxon>
        <taxon>Onygenales</taxon>
        <taxon>Nannizziopsiaceae</taxon>
        <taxon>Emydomyces</taxon>
    </lineage>
</organism>